<evidence type="ECO:0000313" key="3">
    <source>
        <dbReference type="EMBL" id="KAK7437712.1"/>
    </source>
</evidence>
<dbReference type="PANTHER" id="PTHR31836:SF28">
    <property type="entry name" value="SRCR DOMAIN-CONTAINING PROTEIN-RELATED"/>
    <property type="match status" value="1"/>
</dbReference>
<dbReference type="InterPro" id="IPR036908">
    <property type="entry name" value="RlpA-like_sf"/>
</dbReference>
<proteinExistence type="predicted"/>
<dbReference type="CDD" id="cd22191">
    <property type="entry name" value="DPBB_RlpA_EXP_N-like"/>
    <property type="match status" value="1"/>
</dbReference>
<protein>
    <submittedName>
        <fullName evidence="3">Uncharacterized protein</fullName>
    </submittedName>
</protein>
<dbReference type="Gene3D" id="2.40.40.10">
    <property type="entry name" value="RlpA-like domain"/>
    <property type="match status" value="1"/>
</dbReference>
<keyword evidence="4" id="KW-1185">Reference proteome</keyword>
<comment type="caution">
    <text evidence="3">The sequence shown here is derived from an EMBL/GenBank/DDBJ whole genome shotgun (WGS) entry which is preliminary data.</text>
</comment>
<accession>A0ABR1IQT2</accession>
<name>A0ABR1IQT2_9AGAR</name>
<feature type="chain" id="PRO_5045634703" evidence="2">
    <location>
        <begin position="16"/>
        <end position="166"/>
    </location>
</feature>
<organism evidence="3 4">
    <name type="scientific">Marasmiellus scandens</name>
    <dbReference type="NCBI Taxonomy" id="2682957"/>
    <lineage>
        <taxon>Eukaryota</taxon>
        <taxon>Fungi</taxon>
        <taxon>Dikarya</taxon>
        <taxon>Basidiomycota</taxon>
        <taxon>Agaricomycotina</taxon>
        <taxon>Agaricomycetes</taxon>
        <taxon>Agaricomycetidae</taxon>
        <taxon>Agaricales</taxon>
        <taxon>Marasmiineae</taxon>
        <taxon>Omphalotaceae</taxon>
        <taxon>Marasmiellus</taxon>
    </lineage>
</organism>
<dbReference type="SUPFAM" id="SSF50685">
    <property type="entry name" value="Barwin-like endoglucanases"/>
    <property type="match status" value="1"/>
</dbReference>
<evidence type="ECO:0000313" key="4">
    <source>
        <dbReference type="Proteomes" id="UP001498398"/>
    </source>
</evidence>
<dbReference type="EMBL" id="JBANRG010000083">
    <property type="protein sequence ID" value="KAK7437712.1"/>
    <property type="molecule type" value="Genomic_DNA"/>
</dbReference>
<sequence length="166" mass="18662">MVFRVLAIFAVLASAFTAQTAPASFNETTSSTGLEKRIDHFGSATWFHVGLGNCGVVSVDSDKIVAIPKDLYDRHNGGNCFQVYDRPFLKFINRASVNFHYFEFQWVKITDQRNGNVHYGQTLDSCPSCGDGLDLSPSLFQEFDNLDVRVIPIRWNFEPFGFVPPN</sequence>
<keyword evidence="1 2" id="KW-0732">Signal</keyword>
<dbReference type="InterPro" id="IPR051477">
    <property type="entry name" value="Expansin_CellWall"/>
</dbReference>
<reference evidence="3 4" key="1">
    <citation type="submission" date="2024-01" db="EMBL/GenBank/DDBJ databases">
        <title>A draft genome for the cacao thread blight pathogen Marasmiellus scandens.</title>
        <authorList>
            <person name="Baruah I.K."/>
            <person name="Leung J."/>
            <person name="Bukari Y."/>
            <person name="Amoako-Attah I."/>
            <person name="Meinhardt L.W."/>
            <person name="Bailey B.A."/>
            <person name="Cohen S.P."/>
        </authorList>
    </citation>
    <scope>NUCLEOTIDE SEQUENCE [LARGE SCALE GENOMIC DNA]</scope>
    <source>
        <strain evidence="3 4">GH-19</strain>
    </source>
</reference>
<dbReference type="Proteomes" id="UP001498398">
    <property type="component" value="Unassembled WGS sequence"/>
</dbReference>
<gene>
    <name evidence="3" type="ORF">VKT23_018428</name>
</gene>
<evidence type="ECO:0000256" key="1">
    <source>
        <dbReference type="ARBA" id="ARBA00022729"/>
    </source>
</evidence>
<evidence type="ECO:0000256" key="2">
    <source>
        <dbReference type="SAM" id="SignalP"/>
    </source>
</evidence>
<feature type="signal peptide" evidence="2">
    <location>
        <begin position="1"/>
        <end position="15"/>
    </location>
</feature>
<dbReference type="PANTHER" id="PTHR31836">
    <property type="match status" value="1"/>
</dbReference>